<evidence type="ECO:0000313" key="5">
    <source>
        <dbReference type="EMBL" id="NSL89368.1"/>
    </source>
</evidence>
<dbReference type="Pfam" id="PF08239">
    <property type="entry name" value="SH3_3"/>
    <property type="match status" value="1"/>
</dbReference>
<gene>
    <name evidence="5" type="ORF">ECE50_021180</name>
</gene>
<dbReference type="InterPro" id="IPR003646">
    <property type="entry name" value="SH3-like_bac-type"/>
</dbReference>
<proteinExistence type="predicted"/>
<keyword evidence="1" id="KW-0802">TPR repeat</keyword>
<keyword evidence="2" id="KW-0472">Membrane</keyword>
<evidence type="ECO:0000313" key="6">
    <source>
        <dbReference type="Proteomes" id="UP000281028"/>
    </source>
</evidence>
<dbReference type="AlphaFoldDB" id="A0A9Q5D1X8"/>
<keyword evidence="2" id="KW-0812">Transmembrane</keyword>
<keyword evidence="3" id="KW-0732">Signal</keyword>
<dbReference type="InterPro" id="IPR019734">
    <property type="entry name" value="TPR_rpt"/>
</dbReference>
<dbReference type="EMBL" id="RIAR02000001">
    <property type="protein sequence ID" value="NSL89368.1"/>
    <property type="molecule type" value="Genomic_DNA"/>
</dbReference>
<keyword evidence="6" id="KW-1185">Reference proteome</keyword>
<dbReference type="Pfam" id="PF13432">
    <property type="entry name" value="TPR_16"/>
    <property type="match status" value="1"/>
</dbReference>
<dbReference type="SUPFAM" id="SSF48452">
    <property type="entry name" value="TPR-like"/>
    <property type="match status" value="1"/>
</dbReference>
<dbReference type="Gene3D" id="2.30.30.40">
    <property type="entry name" value="SH3 Domains"/>
    <property type="match status" value="1"/>
</dbReference>
<feature type="transmembrane region" description="Helical" evidence="2">
    <location>
        <begin position="135"/>
        <end position="156"/>
    </location>
</feature>
<comment type="caution">
    <text evidence="5">The sequence shown here is derived from an EMBL/GenBank/DDBJ whole genome shotgun (WGS) entry which is preliminary data.</text>
</comment>
<evidence type="ECO:0000256" key="2">
    <source>
        <dbReference type="SAM" id="Phobius"/>
    </source>
</evidence>
<sequence>MKAFFSAITMIVLLITGSAQAQQAGPQQRFDAANSLYQQSKFTEAAAAYQQLIDEGYQQKPLYFNAGNAYYKAGKTGDAVYSYEKALQLAPGDEAVKHNLSLANQKVSGYVEELPLVFFQQWWQQLQQVHKANGWAVGTVVLFWLLVAGIMLNSFLPGWKNKFLRWGNYALGTLCALYLIMAIDTYLVANNHSQGVIMHSNIKVKTAPDDNSKDAFEIQEGMKVQVADATKDYCKISLADGKTGWVSCNYIKRL</sequence>
<organism evidence="5 6">
    <name type="scientific">Chitinophaga solisilvae</name>
    <dbReference type="NCBI Taxonomy" id="1233460"/>
    <lineage>
        <taxon>Bacteria</taxon>
        <taxon>Pseudomonadati</taxon>
        <taxon>Bacteroidota</taxon>
        <taxon>Chitinophagia</taxon>
        <taxon>Chitinophagales</taxon>
        <taxon>Chitinophagaceae</taxon>
        <taxon>Chitinophaga</taxon>
    </lineage>
</organism>
<protein>
    <submittedName>
        <fullName evidence="5">Tetratricopeptide repeat protein</fullName>
    </submittedName>
</protein>
<feature type="repeat" description="TPR" evidence="1">
    <location>
        <begin position="60"/>
        <end position="93"/>
    </location>
</feature>
<evidence type="ECO:0000256" key="3">
    <source>
        <dbReference type="SAM" id="SignalP"/>
    </source>
</evidence>
<keyword evidence="2" id="KW-1133">Transmembrane helix</keyword>
<feature type="transmembrane region" description="Helical" evidence="2">
    <location>
        <begin position="168"/>
        <end position="189"/>
    </location>
</feature>
<evidence type="ECO:0000256" key="1">
    <source>
        <dbReference type="PROSITE-ProRule" id="PRU00339"/>
    </source>
</evidence>
<dbReference type="Proteomes" id="UP000281028">
    <property type="component" value="Unassembled WGS sequence"/>
</dbReference>
<reference evidence="5" key="1">
    <citation type="submission" date="2020-05" db="EMBL/GenBank/DDBJ databases">
        <title>Chitinophaga laudate sp. nov., isolated from a tropical peat swamp.</title>
        <authorList>
            <person name="Goh C.B.S."/>
            <person name="Lee M.S."/>
            <person name="Parimannan S."/>
            <person name="Pasbakhsh P."/>
            <person name="Yule C.M."/>
            <person name="Rajandas H."/>
            <person name="Loke S."/>
            <person name="Croft L."/>
            <person name="Tan J.B.L."/>
        </authorList>
    </citation>
    <scope>NUCLEOTIDE SEQUENCE</scope>
    <source>
        <strain evidence="5">Mgbs1</strain>
    </source>
</reference>
<dbReference type="PROSITE" id="PS50293">
    <property type="entry name" value="TPR_REGION"/>
    <property type="match status" value="1"/>
</dbReference>
<evidence type="ECO:0000259" key="4">
    <source>
        <dbReference type="Pfam" id="PF08239"/>
    </source>
</evidence>
<dbReference type="Gene3D" id="1.25.40.10">
    <property type="entry name" value="Tetratricopeptide repeat domain"/>
    <property type="match status" value="1"/>
</dbReference>
<dbReference type="SMART" id="SM00028">
    <property type="entry name" value="TPR"/>
    <property type="match status" value="2"/>
</dbReference>
<dbReference type="PROSITE" id="PS50005">
    <property type="entry name" value="TPR"/>
    <property type="match status" value="1"/>
</dbReference>
<accession>A0A9Q5D1X8</accession>
<feature type="chain" id="PRO_5040403377" evidence="3">
    <location>
        <begin position="22"/>
        <end position="254"/>
    </location>
</feature>
<dbReference type="InterPro" id="IPR011990">
    <property type="entry name" value="TPR-like_helical_dom_sf"/>
</dbReference>
<dbReference type="OrthoDB" id="9776208at2"/>
<name>A0A9Q5D1X8_9BACT</name>
<feature type="domain" description="SH3b" evidence="4">
    <location>
        <begin position="201"/>
        <end position="251"/>
    </location>
</feature>
<feature type="signal peptide" evidence="3">
    <location>
        <begin position="1"/>
        <end position="21"/>
    </location>
</feature>